<feature type="domain" description="RNA polymerase sigma factor 70 region 4 type 2" evidence="6">
    <location>
        <begin position="101"/>
        <end position="153"/>
    </location>
</feature>
<keyword evidence="3" id="KW-0731">Sigma factor</keyword>
<evidence type="ECO:0000313" key="7">
    <source>
        <dbReference type="EMBL" id="MBT1686178.1"/>
    </source>
</evidence>
<dbReference type="PANTHER" id="PTHR43133">
    <property type="entry name" value="RNA POLYMERASE ECF-TYPE SIGMA FACTO"/>
    <property type="match status" value="1"/>
</dbReference>
<dbReference type="RefSeq" id="WP_254089416.1">
    <property type="nucleotide sequence ID" value="NZ_JAHESC010000006.1"/>
</dbReference>
<evidence type="ECO:0000256" key="4">
    <source>
        <dbReference type="ARBA" id="ARBA00023163"/>
    </source>
</evidence>
<dbReference type="NCBIfam" id="TIGR02937">
    <property type="entry name" value="sigma70-ECF"/>
    <property type="match status" value="1"/>
</dbReference>
<keyword evidence="8" id="KW-1185">Reference proteome</keyword>
<organism evidence="7 8">
    <name type="scientific">Dawidia soli</name>
    <dbReference type="NCBI Taxonomy" id="2782352"/>
    <lineage>
        <taxon>Bacteria</taxon>
        <taxon>Pseudomonadati</taxon>
        <taxon>Bacteroidota</taxon>
        <taxon>Cytophagia</taxon>
        <taxon>Cytophagales</taxon>
        <taxon>Chryseotaleaceae</taxon>
        <taxon>Dawidia</taxon>
    </lineage>
</organism>
<keyword evidence="2" id="KW-0805">Transcription regulation</keyword>
<evidence type="ECO:0000313" key="8">
    <source>
        <dbReference type="Proteomes" id="UP001319180"/>
    </source>
</evidence>
<evidence type="ECO:0000256" key="2">
    <source>
        <dbReference type="ARBA" id="ARBA00023015"/>
    </source>
</evidence>
<dbReference type="InterPro" id="IPR013249">
    <property type="entry name" value="RNA_pol_sigma70_r4_t2"/>
</dbReference>
<reference evidence="7 8" key="1">
    <citation type="submission" date="2021-05" db="EMBL/GenBank/DDBJ databases">
        <title>A Polyphasic approach of four new species of the genus Ohtaekwangia: Ohtaekwangia histidinii sp. nov., Ohtaekwangia cretensis sp. nov., Ohtaekwangia indiensis sp. nov., Ohtaekwangia reichenbachii sp. nov. from diverse environment.</title>
        <authorList>
            <person name="Octaviana S."/>
        </authorList>
    </citation>
    <scope>NUCLEOTIDE SEQUENCE [LARGE SCALE GENOMIC DNA]</scope>
    <source>
        <strain evidence="7 8">PWU37</strain>
    </source>
</reference>
<name>A0AAP2D6E6_9BACT</name>
<dbReference type="Proteomes" id="UP001319180">
    <property type="component" value="Unassembled WGS sequence"/>
</dbReference>
<evidence type="ECO:0000256" key="1">
    <source>
        <dbReference type="ARBA" id="ARBA00010641"/>
    </source>
</evidence>
<dbReference type="InterPro" id="IPR014284">
    <property type="entry name" value="RNA_pol_sigma-70_dom"/>
</dbReference>
<dbReference type="Pfam" id="PF04542">
    <property type="entry name" value="Sigma70_r2"/>
    <property type="match status" value="1"/>
</dbReference>
<dbReference type="InterPro" id="IPR013325">
    <property type="entry name" value="RNA_pol_sigma_r2"/>
</dbReference>
<evidence type="ECO:0000256" key="3">
    <source>
        <dbReference type="ARBA" id="ARBA00023082"/>
    </source>
</evidence>
<sequence>MEVAEIYTHFRQSLFAYIRSKTRSKEDAEDIFQEVFMKISNNVDKISHEDKLPNWIFRTTRNAIIDYYRAKAATPNVPLDDTATTDKPIEEDIDSTQGLDRCMGCMIRLLPEEYKDILIDAELNGIRQKELAEKYDMPYPTLRSRVQRGRERLKQLFYNCCHIEADSRGNILEAHGRADYHNPCHNCISNQQK</sequence>
<dbReference type="InterPro" id="IPR007627">
    <property type="entry name" value="RNA_pol_sigma70_r2"/>
</dbReference>
<accession>A0AAP2D6E6</accession>
<proteinExistence type="inferred from homology"/>
<dbReference type="InterPro" id="IPR036388">
    <property type="entry name" value="WH-like_DNA-bd_sf"/>
</dbReference>
<dbReference type="Gene3D" id="1.10.10.10">
    <property type="entry name" value="Winged helix-like DNA-binding domain superfamily/Winged helix DNA-binding domain"/>
    <property type="match status" value="1"/>
</dbReference>
<dbReference type="InterPro" id="IPR013324">
    <property type="entry name" value="RNA_pol_sigma_r3/r4-like"/>
</dbReference>
<dbReference type="Pfam" id="PF08281">
    <property type="entry name" value="Sigma70_r4_2"/>
    <property type="match status" value="1"/>
</dbReference>
<gene>
    <name evidence="7" type="ORF">KK078_06395</name>
</gene>
<dbReference type="AlphaFoldDB" id="A0AAP2D6E6"/>
<comment type="caution">
    <text evidence="7">The sequence shown here is derived from an EMBL/GenBank/DDBJ whole genome shotgun (WGS) entry which is preliminary data.</text>
</comment>
<dbReference type="GO" id="GO:0006352">
    <property type="term" value="P:DNA-templated transcription initiation"/>
    <property type="evidence" value="ECO:0007669"/>
    <property type="project" value="InterPro"/>
</dbReference>
<evidence type="ECO:0000259" key="5">
    <source>
        <dbReference type="Pfam" id="PF04542"/>
    </source>
</evidence>
<dbReference type="InterPro" id="IPR039425">
    <property type="entry name" value="RNA_pol_sigma-70-like"/>
</dbReference>
<dbReference type="SUPFAM" id="SSF88659">
    <property type="entry name" value="Sigma3 and sigma4 domains of RNA polymerase sigma factors"/>
    <property type="match status" value="1"/>
</dbReference>
<dbReference type="Gene3D" id="1.10.1740.10">
    <property type="match status" value="1"/>
</dbReference>
<protein>
    <submittedName>
        <fullName evidence="7">Sigma-70 family RNA polymerase sigma factor</fullName>
    </submittedName>
</protein>
<dbReference type="SUPFAM" id="SSF88946">
    <property type="entry name" value="Sigma2 domain of RNA polymerase sigma factors"/>
    <property type="match status" value="1"/>
</dbReference>
<dbReference type="PANTHER" id="PTHR43133:SF62">
    <property type="entry name" value="RNA POLYMERASE SIGMA FACTOR SIGZ"/>
    <property type="match status" value="1"/>
</dbReference>
<dbReference type="GO" id="GO:0016987">
    <property type="term" value="F:sigma factor activity"/>
    <property type="evidence" value="ECO:0007669"/>
    <property type="project" value="UniProtKB-KW"/>
</dbReference>
<feature type="domain" description="RNA polymerase sigma-70 region 2" evidence="5">
    <location>
        <begin position="6"/>
        <end position="72"/>
    </location>
</feature>
<dbReference type="EMBL" id="JAHESC010000006">
    <property type="protein sequence ID" value="MBT1686178.1"/>
    <property type="molecule type" value="Genomic_DNA"/>
</dbReference>
<evidence type="ECO:0000259" key="6">
    <source>
        <dbReference type="Pfam" id="PF08281"/>
    </source>
</evidence>
<comment type="similarity">
    <text evidence="1">Belongs to the sigma-70 factor family. ECF subfamily.</text>
</comment>
<keyword evidence="4" id="KW-0804">Transcription</keyword>
<dbReference type="GO" id="GO:0003677">
    <property type="term" value="F:DNA binding"/>
    <property type="evidence" value="ECO:0007669"/>
    <property type="project" value="InterPro"/>
</dbReference>